<feature type="domain" description="EF-hand" evidence="2">
    <location>
        <begin position="304"/>
        <end position="339"/>
    </location>
</feature>
<evidence type="ECO:0000313" key="3">
    <source>
        <dbReference type="EMBL" id="CAD9103399.1"/>
    </source>
</evidence>
<dbReference type="GO" id="GO:0005509">
    <property type="term" value="F:calcium ion binding"/>
    <property type="evidence" value="ECO:0007669"/>
    <property type="project" value="InterPro"/>
</dbReference>
<proteinExistence type="predicted"/>
<feature type="domain" description="EF-hand" evidence="2">
    <location>
        <begin position="126"/>
        <end position="161"/>
    </location>
</feature>
<accession>A0A7S1LGS1</accession>
<dbReference type="InterPro" id="IPR018247">
    <property type="entry name" value="EF_Hand_1_Ca_BS"/>
</dbReference>
<dbReference type="SMART" id="SM00054">
    <property type="entry name" value="EFh"/>
    <property type="match status" value="2"/>
</dbReference>
<organism evidence="3">
    <name type="scientific">Alexandrium catenella</name>
    <name type="common">Red tide dinoflagellate</name>
    <name type="synonym">Gonyaulax catenella</name>
    <dbReference type="NCBI Taxonomy" id="2925"/>
    <lineage>
        <taxon>Eukaryota</taxon>
        <taxon>Sar</taxon>
        <taxon>Alveolata</taxon>
        <taxon>Dinophyceae</taxon>
        <taxon>Gonyaulacales</taxon>
        <taxon>Pyrocystaceae</taxon>
        <taxon>Alexandrium</taxon>
    </lineage>
</organism>
<dbReference type="InterPro" id="IPR002048">
    <property type="entry name" value="EF_hand_dom"/>
</dbReference>
<evidence type="ECO:0000256" key="1">
    <source>
        <dbReference type="ARBA" id="ARBA00022837"/>
    </source>
</evidence>
<sequence length="386" mass="42652">MRLHRDGECQRLRLIFDRFAKGQEGQAYLSGEDVQLALTAHLQAEHRNIQWSAATKARAQDMVGNLKLEPGSELAGGDSSAPLVQVILSREGTPSCLNFEAFVALAESHRSATVVRQRRFAGFPKETVMQVKELFKKWDADSSGVIDPHEIEGLLKELGMECRTVEEQRSLIAVLDQARAAAIDAGVELQCRPGEGSVCFWVLVQLMRILRNEKLQGAEVREVQVIKELSFSKAEVEDFREVFVRWTRHGRVGSEDLAEGSMSPGGISFAARAGAAGGGAIEEGLSRGTFYKLLLSLGIPLGMKEREELEVRFALADLNNEGRLSFIGFLGLMRWLLDSDFAGINAAAEETVATIPSEGNFFQRRRHQSMLAFHQLAAEMPMEGPH</sequence>
<dbReference type="PROSITE" id="PS00018">
    <property type="entry name" value="EF_HAND_1"/>
    <property type="match status" value="1"/>
</dbReference>
<gene>
    <name evidence="3" type="ORF">ACAT0790_LOCUS8492</name>
</gene>
<evidence type="ECO:0000259" key="2">
    <source>
        <dbReference type="PROSITE" id="PS50222"/>
    </source>
</evidence>
<protein>
    <recommendedName>
        <fullName evidence="2">EF-hand domain-containing protein</fullName>
    </recommendedName>
</protein>
<dbReference type="SUPFAM" id="SSF47473">
    <property type="entry name" value="EF-hand"/>
    <property type="match status" value="2"/>
</dbReference>
<dbReference type="PROSITE" id="PS50222">
    <property type="entry name" value="EF_HAND_2"/>
    <property type="match status" value="2"/>
</dbReference>
<dbReference type="AlphaFoldDB" id="A0A7S1LGS1"/>
<dbReference type="EMBL" id="HBGE01014445">
    <property type="protein sequence ID" value="CAD9103399.1"/>
    <property type="molecule type" value="Transcribed_RNA"/>
</dbReference>
<dbReference type="Gene3D" id="1.10.238.10">
    <property type="entry name" value="EF-hand"/>
    <property type="match status" value="1"/>
</dbReference>
<dbReference type="InterPro" id="IPR011992">
    <property type="entry name" value="EF-hand-dom_pair"/>
</dbReference>
<keyword evidence="1" id="KW-0106">Calcium</keyword>
<name>A0A7S1LGS1_ALECA</name>
<reference evidence="3" key="1">
    <citation type="submission" date="2021-01" db="EMBL/GenBank/DDBJ databases">
        <authorList>
            <person name="Corre E."/>
            <person name="Pelletier E."/>
            <person name="Niang G."/>
            <person name="Scheremetjew M."/>
            <person name="Finn R."/>
            <person name="Kale V."/>
            <person name="Holt S."/>
            <person name="Cochrane G."/>
            <person name="Meng A."/>
            <person name="Brown T."/>
            <person name="Cohen L."/>
        </authorList>
    </citation>
    <scope>NUCLEOTIDE SEQUENCE</scope>
    <source>
        <strain evidence="3">OF101</strain>
    </source>
</reference>